<proteinExistence type="predicted"/>
<dbReference type="EMBL" id="BOOW01000058">
    <property type="protein sequence ID" value="GII97353.1"/>
    <property type="molecule type" value="Genomic_DNA"/>
</dbReference>
<dbReference type="AlphaFoldDB" id="A0A919VBF4"/>
<name>A0A919VBF4_9ACTN</name>
<organism evidence="1 2">
    <name type="scientific">Sinosporangium siamense</name>
    <dbReference type="NCBI Taxonomy" id="1367973"/>
    <lineage>
        <taxon>Bacteria</taxon>
        <taxon>Bacillati</taxon>
        <taxon>Actinomycetota</taxon>
        <taxon>Actinomycetes</taxon>
        <taxon>Streptosporangiales</taxon>
        <taxon>Streptosporangiaceae</taxon>
        <taxon>Sinosporangium</taxon>
    </lineage>
</organism>
<accession>A0A919VBF4</accession>
<keyword evidence="2" id="KW-1185">Reference proteome</keyword>
<protein>
    <submittedName>
        <fullName evidence="1">Uncharacterized protein</fullName>
    </submittedName>
</protein>
<evidence type="ECO:0000313" key="1">
    <source>
        <dbReference type="EMBL" id="GII97353.1"/>
    </source>
</evidence>
<comment type="caution">
    <text evidence="1">The sequence shown here is derived from an EMBL/GenBank/DDBJ whole genome shotgun (WGS) entry which is preliminary data.</text>
</comment>
<dbReference type="Proteomes" id="UP000606172">
    <property type="component" value="Unassembled WGS sequence"/>
</dbReference>
<reference evidence="1" key="1">
    <citation type="submission" date="2021-01" db="EMBL/GenBank/DDBJ databases">
        <title>Whole genome shotgun sequence of Sinosporangium siamense NBRC 109515.</title>
        <authorList>
            <person name="Komaki H."/>
            <person name="Tamura T."/>
        </authorList>
    </citation>
    <scope>NUCLEOTIDE SEQUENCE</scope>
    <source>
        <strain evidence="1">NBRC 109515</strain>
    </source>
</reference>
<dbReference type="RefSeq" id="WP_380659820.1">
    <property type="nucleotide sequence ID" value="NZ_JBHLZQ010000067.1"/>
</dbReference>
<evidence type="ECO:0000313" key="2">
    <source>
        <dbReference type="Proteomes" id="UP000606172"/>
    </source>
</evidence>
<sequence>MLYFPLINPPLPVLHHAVLYWDEIATIVPRGDYEQYLRTPLRQVRDAGLYRPVNCPSGTERRLRDLYYENSLEGESTRSSHTATVFEELRRTIPLDDLLPPRQDPDLYGEDRASLIRPGKLPTSLTHALLEEGLARPHHRNKWHLVVSPALQTCLLGMQAELITSAHRGALVDLSARPVSALVPHTDHAHVWRHIHRPRSASPADGLLMEVGRLLPVPSATADTRQVLKFRERYGDERLRMMLALNRLVHTLHRGPGHDDALDTLRDVGQEIQVARREMEQAGRASGMEWVRRSLSVVVAVAGAGAAFAIEDWQWALGVLSGVAVNIATTRTHMGWHEHPFAYLHRVGKALDGEA</sequence>
<gene>
    <name evidence="1" type="ORF">Ssi02_75840</name>
</gene>